<dbReference type="SMART" id="SM00857">
    <property type="entry name" value="Resolvase"/>
    <property type="match status" value="1"/>
</dbReference>
<dbReference type="EMBL" id="PYMK01000034">
    <property type="protein sequence ID" value="PSU23059.1"/>
    <property type="molecule type" value="Genomic_DNA"/>
</dbReference>
<protein>
    <submittedName>
        <fullName evidence="7">Resolvase</fullName>
    </submittedName>
</protein>
<dbReference type="Pfam" id="PF00239">
    <property type="entry name" value="Resolvase"/>
    <property type="match status" value="1"/>
</dbReference>
<keyword evidence="1" id="KW-0229">DNA integration</keyword>
<feature type="domain" description="Resolvase/invertase-type recombinase catalytic" evidence="6">
    <location>
        <begin position="2"/>
        <end position="157"/>
    </location>
</feature>
<dbReference type="PANTHER" id="PTHR30461:SF25">
    <property type="entry name" value="RESOLVASE-RELATED"/>
    <property type="match status" value="1"/>
</dbReference>
<dbReference type="PROSITE" id="PS51736">
    <property type="entry name" value="RECOMBINASES_3"/>
    <property type="match status" value="1"/>
</dbReference>
<dbReference type="GO" id="GO:0000150">
    <property type="term" value="F:DNA strand exchange activity"/>
    <property type="evidence" value="ECO:0007669"/>
    <property type="project" value="InterPro"/>
</dbReference>
<sequence>MRIYPYLRASTNEQDANRAIGSIERFASEQGIKLSKAFIENESGATLQRPQLFQLLDTAERGDVILLEQIDRLSRLTDNDWQKLKGIIQEKGIGIVSLDLPTSWTLLKPQASDDFTRSILNAVNGMLLDMLAAVARKDYEDRRRRQAEGIHRAKSNGLYRGRTEDTAKQERVAKLLDNGLSWREIIETIGCSRGLVAKVAKQNKGRS</sequence>
<dbReference type="InterPro" id="IPR036162">
    <property type="entry name" value="Resolvase-like_N_sf"/>
</dbReference>
<dbReference type="PROSITE" id="PS00398">
    <property type="entry name" value="RECOMBINASES_2"/>
    <property type="match status" value="1"/>
</dbReference>
<dbReference type="RefSeq" id="WP_065177088.1">
    <property type="nucleotide sequence ID" value="NZ_LZFA01000048.1"/>
</dbReference>
<dbReference type="FunFam" id="3.40.50.1390:FF:000010">
    <property type="entry name" value="Recombinase resolvase family"/>
    <property type="match status" value="1"/>
</dbReference>
<evidence type="ECO:0000256" key="2">
    <source>
        <dbReference type="ARBA" id="ARBA00023125"/>
    </source>
</evidence>
<dbReference type="AlphaFoldDB" id="A0A2T3IEQ9"/>
<dbReference type="Proteomes" id="UP000240254">
    <property type="component" value="Unassembled WGS sequence"/>
</dbReference>
<dbReference type="OrthoDB" id="9786476at2"/>
<evidence type="ECO:0000256" key="4">
    <source>
        <dbReference type="PIRSR" id="PIRSR606118-50"/>
    </source>
</evidence>
<dbReference type="CDD" id="cd03767">
    <property type="entry name" value="SR_Res_par"/>
    <property type="match status" value="1"/>
</dbReference>
<evidence type="ECO:0000256" key="1">
    <source>
        <dbReference type="ARBA" id="ARBA00022908"/>
    </source>
</evidence>
<evidence type="ECO:0000259" key="6">
    <source>
        <dbReference type="PROSITE" id="PS51736"/>
    </source>
</evidence>
<dbReference type="PROSITE" id="PS00397">
    <property type="entry name" value="RECOMBINASES_1"/>
    <property type="match status" value="1"/>
</dbReference>
<dbReference type="PANTHER" id="PTHR30461">
    <property type="entry name" value="DNA-INVERTASE FROM LAMBDOID PROPHAGE"/>
    <property type="match status" value="1"/>
</dbReference>
<proteinExistence type="predicted"/>
<reference evidence="7 8" key="1">
    <citation type="submission" date="2018-03" db="EMBL/GenBank/DDBJ databases">
        <title>Whole genome sequencing of Histamine producing bacteria.</title>
        <authorList>
            <person name="Butler K."/>
        </authorList>
    </citation>
    <scope>NUCLEOTIDE SEQUENCE [LARGE SCALE GENOMIC DNA]</scope>
    <source>
        <strain evidence="7 8">BS2</strain>
    </source>
</reference>
<dbReference type="InterPro" id="IPR006119">
    <property type="entry name" value="Resolv_N"/>
</dbReference>
<gene>
    <name evidence="7" type="ORF">CTM88_20045</name>
</gene>
<evidence type="ECO:0000313" key="8">
    <source>
        <dbReference type="Proteomes" id="UP000240254"/>
    </source>
</evidence>
<dbReference type="InterPro" id="IPR006118">
    <property type="entry name" value="Recombinase_CS"/>
</dbReference>
<dbReference type="SUPFAM" id="SSF53041">
    <property type="entry name" value="Resolvase-like"/>
    <property type="match status" value="1"/>
</dbReference>
<evidence type="ECO:0000256" key="5">
    <source>
        <dbReference type="PROSITE-ProRule" id="PRU10137"/>
    </source>
</evidence>
<dbReference type="GO" id="GO:0015074">
    <property type="term" value="P:DNA integration"/>
    <property type="evidence" value="ECO:0007669"/>
    <property type="project" value="UniProtKB-KW"/>
</dbReference>
<feature type="active site" description="O-(5'-phospho-DNA)-serine intermediate" evidence="4 5">
    <location>
        <position position="10"/>
    </location>
</feature>
<name>A0A2T3IEQ9_9GAMM</name>
<dbReference type="InterPro" id="IPR050639">
    <property type="entry name" value="SSR_resolvase"/>
</dbReference>
<accession>A0A2T3IEQ9</accession>
<evidence type="ECO:0000256" key="3">
    <source>
        <dbReference type="ARBA" id="ARBA00023172"/>
    </source>
</evidence>
<keyword evidence="3" id="KW-0233">DNA recombination</keyword>
<dbReference type="Gene3D" id="3.40.50.1390">
    <property type="entry name" value="Resolvase, N-terminal catalytic domain"/>
    <property type="match status" value="1"/>
</dbReference>
<evidence type="ECO:0000313" key="7">
    <source>
        <dbReference type="EMBL" id="PSU23059.1"/>
    </source>
</evidence>
<dbReference type="GO" id="GO:0003677">
    <property type="term" value="F:DNA binding"/>
    <property type="evidence" value="ECO:0007669"/>
    <property type="project" value="UniProtKB-KW"/>
</dbReference>
<keyword evidence="2" id="KW-0238">DNA-binding</keyword>
<organism evidence="7 8">
    <name type="scientific">Photobacterium aquimaris</name>
    <dbReference type="NCBI Taxonomy" id="512643"/>
    <lineage>
        <taxon>Bacteria</taxon>
        <taxon>Pseudomonadati</taxon>
        <taxon>Pseudomonadota</taxon>
        <taxon>Gammaproteobacteria</taxon>
        <taxon>Vibrionales</taxon>
        <taxon>Vibrionaceae</taxon>
        <taxon>Photobacterium</taxon>
    </lineage>
</organism>
<comment type="caution">
    <text evidence="7">The sequence shown here is derived from an EMBL/GenBank/DDBJ whole genome shotgun (WGS) entry which is preliminary data.</text>
</comment>